<dbReference type="VEuPathDB" id="FungiDB:BO97DRAFT_404312"/>
<evidence type="ECO:0000256" key="1">
    <source>
        <dbReference type="SAM" id="Phobius"/>
    </source>
</evidence>
<feature type="transmembrane region" description="Helical" evidence="1">
    <location>
        <begin position="52"/>
        <end position="75"/>
    </location>
</feature>
<keyword evidence="1" id="KW-1133">Transmembrane helix</keyword>
<keyword evidence="1" id="KW-0472">Membrane</keyword>
<dbReference type="RefSeq" id="XP_025553527.1">
    <property type="nucleotide sequence ID" value="XM_025694945.1"/>
</dbReference>
<evidence type="ECO:0000313" key="2">
    <source>
        <dbReference type="EMBL" id="RAL14373.1"/>
    </source>
</evidence>
<keyword evidence="3" id="KW-1185">Reference proteome</keyword>
<reference evidence="2 3" key="1">
    <citation type="submission" date="2018-02" db="EMBL/GenBank/DDBJ databases">
        <title>The genomes of Aspergillus section Nigri reveals drivers in fungal speciation.</title>
        <authorList>
            <consortium name="DOE Joint Genome Institute"/>
            <person name="Vesth T.C."/>
            <person name="Nybo J."/>
            <person name="Theobald S."/>
            <person name="Brandl J."/>
            <person name="Frisvad J.C."/>
            <person name="Nielsen K.F."/>
            <person name="Lyhne E.K."/>
            <person name="Kogle M.E."/>
            <person name="Kuo A."/>
            <person name="Riley R."/>
            <person name="Clum A."/>
            <person name="Nolan M."/>
            <person name="Lipzen A."/>
            <person name="Salamov A."/>
            <person name="Henrissat B."/>
            <person name="Wiebenga A."/>
            <person name="De vries R.P."/>
            <person name="Grigoriev I.V."/>
            <person name="Mortensen U.H."/>
            <person name="Andersen M.R."/>
            <person name="Baker S.E."/>
        </authorList>
    </citation>
    <scope>NUCLEOTIDE SEQUENCE [LARGE SCALE GENOMIC DNA]</scope>
    <source>
        <strain evidence="2 3">CBS 101889</strain>
    </source>
</reference>
<sequence>MTTNAYIPINDRNSPSAAKSSFLDSTRGFPSIDSCHSSTYPLDVELATRIEILLLFLLPLPLVWSLCTVMSSLSLTHCVTTDLFSAASSGNADLAQHGPPGQ</sequence>
<proteinExistence type="predicted"/>
<keyword evidence="1" id="KW-0812">Transmembrane</keyword>
<dbReference type="GeneID" id="37199234"/>
<name>A0A395I443_ASPHC</name>
<accession>A0A395I443</accession>
<dbReference type="Proteomes" id="UP000248961">
    <property type="component" value="Unassembled WGS sequence"/>
</dbReference>
<evidence type="ECO:0000313" key="3">
    <source>
        <dbReference type="Proteomes" id="UP000248961"/>
    </source>
</evidence>
<gene>
    <name evidence="2" type="ORF">BO97DRAFT_404312</name>
</gene>
<dbReference type="AlphaFoldDB" id="A0A395I443"/>
<organism evidence="2 3">
    <name type="scientific">Aspergillus homomorphus (strain CBS 101889)</name>
    <dbReference type="NCBI Taxonomy" id="1450537"/>
    <lineage>
        <taxon>Eukaryota</taxon>
        <taxon>Fungi</taxon>
        <taxon>Dikarya</taxon>
        <taxon>Ascomycota</taxon>
        <taxon>Pezizomycotina</taxon>
        <taxon>Eurotiomycetes</taxon>
        <taxon>Eurotiomycetidae</taxon>
        <taxon>Eurotiales</taxon>
        <taxon>Aspergillaceae</taxon>
        <taxon>Aspergillus</taxon>
        <taxon>Aspergillus subgen. Circumdati</taxon>
    </lineage>
</organism>
<dbReference type="EMBL" id="KZ824275">
    <property type="protein sequence ID" value="RAL14373.1"/>
    <property type="molecule type" value="Genomic_DNA"/>
</dbReference>
<protein>
    <submittedName>
        <fullName evidence="2">Uncharacterized protein</fullName>
    </submittedName>
</protein>